<gene>
    <name evidence="1" type="ORF">MSG_00942</name>
</gene>
<dbReference type="KEGG" id="mshg:MSG_00942"/>
<proteinExistence type="predicted"/>
<dbReference type="AlphaFoldDB" id="A0A1Z4EDP9"/>
<dbReference type="EMBL" id="AP018164">
    <property type="protein sequence ID" value="BAX91101.1"/>
    <property type="molecule type" value="Genomic_DNA"/>
</dbReference>
<dbReference type="Proteomes" id="UP000217736">
    <property type="component" value="Chromosome"/>
</dbReference>
<accession>A0A1Z4EDP9</accession>
<name>A0A1Z4EDP9_9MYCO</name>
<sequence length="69" mass="7250">MATAHNPSEPAPYTSARPERVGGWRVIACKDTENGSAKTAASTGTLGTPFVKIAADRGKRTVVEACYIN</sequence>
<organism evidence="1 2">
    <name type="scientific">Mycobacterium shigaense</name>
    <dbReference type="NCBI Taxonomy" id="722731"/>
    <lineage>
        <taxon>Bacteria</taxon>
        <taxon>Bacillati</taxon>
        <taxon>Actinomycetota</taxon>
        <taxon>Actinomycetes</taxon>
        <taxon>Mycobacteriales</taxon>
        <taxon>Mycobacteriaceae</taxon>
        <taxon>Mycobacterium</taxon>
        <taxon>Mycobacterium simiae complex</taxon>
    </lineage>
</organism>
<reference evidence="2" key="1">
    <citation type="submission" date="2017-06" db="EMBL/GenBank/DDBJ databases">
        <title>Complete Genome Sequence of Mycobacterium shigaense.</title>
        <authorList>
            <person name="Fukano H."/>
            <person name="Yoshida M."/>
            <person name="Kazumi Y."/>
            <person name="Ogura Y."/>
            <person name="Mitarai S."/>
            <person name="Hayashi T."/>
            <person name="Hoshino Y."/>
        </authorList>
    </citation>
    <scope>NUCLEOTIDE SEQUENCE [LARGE SCALE GENOMIC DNA]</scope>
    <source>
        <strain evidence="2">UN-152</strain>
    </source>
</reference>
<evidence type="ECO:0000313" key="1">
    <source>
        <dbReference type="EMBL" id="BAX91101.1"/>
    </source>
</evidence>
<protein>
    <submittedName>
        <fullName evidence="1">Uncharacterized protein</fullName>
    </submittedName>
</protein>
<keyword evidence="2" id="KW-1185">Reference proteome</keyword>
<evidence type="ECO:0000313" key="2">
    <source>
        <dbReference type="Proteomes" id="UP000217736"/>
    </source>
</evidence>